<comment type="caution">
    <text evidence="1">The sequence shown here is derived from an EMBL/GenBank/DDBJ whole genome shotgun (WGS) entry which is preliminary data.</text>
</comment>
<evidence type="ECO:0000313" key="1">
    <source>
        <dbReference type="EMBL" id="MFG1252234.1"/>
    </source>
</evidence>
<evidence type="ECO:0008006" key="3">
    <source>
        <dbReference type="Google" id="ProtNLM"/>
    </source>
</evidence>
<reference evidence="1 2" key="1">
    <citation type="submission" date="2024-02" db="EMBL/GenBank/DDBJ databases">
        <title>Expansion and revision of Xanthobacter and proposal of Roseixanthobacter gen. nov.</title>
        <authorList>
            <person name="Soltysiak M.P.M."/>
            <person name="Jalihal A."/>
            <person name="Ory A."/>
            <person name="Chrisophersen C."/>
            <person name="Lee A.D."/>
            <person name="Boulton J."/>
            <person name="Springer M."/>
        </authorList>
    </citation>
    <scope>NUCLEOTIDE SEQUENCE [LARGE SCALE GENOMIC DNA]</scope>
    <source>
        <strain evidence="1 2">CB5</strain>
    </source>
</reference>
<accession>A0ABW6ZEK7</accession>
<name>A0ABW6ZEK7_9HYPH</name>
<organism evidence="1 2">
    <name type="scientific">Xanthobacter aminoxidans</name>
    <dbReference type="NCBI Taxonomy" id="186280"/>
    <lineage>
        <taxon>Bacteria</taxon>
        <taxon>Pseudomonadati</taxon>
        <taxon>Pseudomonadota</taxon>
        <taxon>Alphaproteobacteria</taxon>
        <taxon>Hyphomicrobiales</taxon>
        <taxon>Xanthobacteraceae</taxon>
        <taxon>Xanthobacter</taxon>
    </lineage>
</organism>
<sequence length="85" mass="8876">MDGVKAVMGSIRQILIEVWDPIGVRGIPQARDEYDGYVGVVARAWTEGADVAALRALLEGITEREIGLPAGSGDAQGAAEQIAAL</sequence>
<gene>
    <name evidence="1" type="ORF">V5F30_08485</name>
</gene>
<keyword evidence="2" id="KW-1185">Reference proteome</keyword>
<dbReference type="EMBL" id="JBAFUR010000002">
    <property type="protein sequence ID" value="MFG1252234.1"/>
    <property type="molecule type" value="Genomic_DNA"/>
</dbReference>
<protein>
    <recommendedName>
        <fullName evidence="3">DUF1871 family protein</fullName>
    </recommendedName>
</protein>
<proteinExistence type="predicted"/>
<evidence type="ECO:0000313" key="2">
    <source>
        <dbReference type="Proteomes" id="UP001604043"/>
    </source>
</evidence>
<dbReference type="RefSeq" id="WP_051679305.1">
    <property type="nucleotide sequence ID" value="NZ_JBAFUR010000002.1"/>
</dbReference>
<dbReference type="Proteomes" id="UP001604043">
    <property type="component" value="Unassembled WGS sequence"/>
</dbReference>